<dbReference type="GO" id="GO:0006412">
    <property type="term" value="P:translation"/>
    <property type="evidence" value="ECO:0007669"/>
    <property type="project" value="UniProtKB-UniRule"/>
</dbReference>
<evidence type="ECO:0000313" key="5">
    <source>
        <dbReference type="Proteomes" id="UP000185744"/>
    </source>
</evidence>
<dbReference type="FunCoup" id="A0A1Q6DV46">
    <property type="interactions" value="56"/>
</dbReference>
<comment type="similarity">
    <text evidence="3">Belongs to the eukaryotic ribosomal protein eS24 family.</text>
</comment>
<protein>
    <recommendedName>
        <fullName evidence="3">Small ribosomal subunit protein eS24</fullName>
    </recommendedName>
</protein>
<keyword evidence="2 3" id="KW-0687">Ribonucleoprotein</keyword>
<dbReference type="Pfam" id="PF01282">
    <property type="entry name" value="Ribosomal_S24e"/>
    <property type="match status" value="1"/>
</dbReference>
<dbReference type="STRING" id="1903181.BTN85_0713"/>
<name>A0A1Q6DV46_METT1</name>
<evidence type="ECO:0000256" key="2">
    <source>
        <dbReference type="ARBA" id="ARBA00023274"/>
    </source>
</evidence>
<comment type="caution">
    <text evidence="4">The sequence shown here is derived from an EMBL/GenBank/DDBJ whole genome shotgun (WGS) entry which is preliminary data.</text>
</comment>
<sequence>MQIKIIETKENPVLDRKELKIDIDHVSEPTPSVDEVKAKLAAEESLDKELIIVDEINTEFGSNRSNGYIKVYEDTDSLKKVENQYMLERNLEVEE</sequence>
<evidence type="ECO:0000256" key="3">
    <source>
        <dbReference type="HAMAP-Rule" id="MF_00545"/>
    </source>
</evidence>
<evidence type="ECO:0000256" key="1">
    <source>
        <dbReference type="ARBA" id="ARBA00022980"/>
    </source>
</evidence>
<organism evidence="4 5">
    <name type="scientific">Methanohalarchaeum thermophilum</name>
    <dbReference type="NCBI Taxonomy" id="1903181"/>
    <lineage>
        <taxon>Archaea</taxon>
        <taxon>Methanobacteriati</taxon>
        <taxon>Methanobacteriota</taxon>
        <taxon>Methanonatronarchaeia</taxon>
        <taxon>Methanonatronarchaeales</taxon>
        <taxon>Methanonatronarchaeaceae</taxon>
        <taxon>Candidatus Methanohalarchaeum</taxon>
    </lineage>
</organism>
<gene>
    <name evidence="3" type="primary">rps24e</name>
    <name evidence="4" type="ORF">BTN85_0713</name>
</gene>
<dbReference type="InterPro" id="IPR001976">
    <property type="entry name" value="Ribosomal_eS24"/>
</dbReference>
<dbReference type="AlphaFoldDB" id="A0A1Q6DV46"/>
<dbReference type="EMBL" id="MSDW01000001">
    <property type="protein sequence ID" value="OKY78226.1"/>
    <property type="molecule type" value="Genomic_DNA"/>
</dbReference>
<dbReference type="HAMAP" id="MF_00545">
    <property type="entry name" value="Ribosomal_eS24"/>
    <property type="match status" value="1"/>
</dbReference>
<dbReference type="Proteomes" id="UP000185744">
    <property type="component" value="Unassembled WGS sequence"/>
</dbReference>
<keyword evidence="5" id="KW-1185">Reference proteome</keyword>
<dbReference type="InterPro" id="IPR012677">
    <property type="entry name" value="Nucleotide-bd_a/b_plait_sf"/>
</dbReference>
<proteinExistence type="inferred from homology"/>
<dbReference type="SUPFAM" id="SSF54189">
    <property type="entry name" value="Ribosomal proteins S24e, L23 and L15e"/>
    <property type="match status" value="1"/>
</dbReference>
<dbReference type="GO" id="GO:1990904">
    <property type="term" value="C:ribonucleoprotein complex"/>
    <property type="evidence" value="ECO:0007669"/>
    <property type="project" value="UniProtKB-KW"/>
</dbReference>
<evidence type="ECO:0000313" key="4">
    <source>
        <dbReference type="EMBL" id="OKY78226.1"/>
    </source>
</evidence>
<dbReference type="InParanoid" id="A0A1Q6DV46"/>
<dbReference type="PANTHER" id="PTHR10496">
    <property type="entry name" value="40S RIBOSOMAL PROTEIN S24"/>
    <property type="match status" value="1"/>
</dbReference>
<reference evidence="4" key="1">
    <citation type="submission" date="2016-12" db="EMBL/GenBank/DDBJ databases">
        <title>Discovery of methanogenic haloarchaea.</title>
        <authorList>
            <person name="Sorokin D.Y."/>
            <person name="Makarova K.S."/>
            <person name="Abbas B."/>
            <person name="Ferrer M."/>
            <person name="Golyshin P.N."/>
        </authorList>
    </citation>
    <scope>NUCLEOTIDE SEQUENCE [LARGE SCALE GENOMIC DNA]</scope>
    <source>
        <strain evidence="4">HMET1</strain>
    </source>
</reference>
<dbReference type="GO" id="GO:0005840">
    <property type="term" value="C:ribosome"/>
    <property type="evidence" value="ECO:0007669"/>
    <property type="project" value="UniProtKB-KW"/>
</dbReference>
<dbReference type="Gene3D" id="3.30.70.330">
    <property type="match status" value="1"/>
</dbReference>
<dbReference type="InterPro" id="IPR012678">
    <property type="entry name" value="Ribosomal_uL23/eL15/eS24_sf"/>
</dbReference>
<accession>A0A1Q6DV46</accession>
<keyword evidence="1 3" id="KW-0689">Ribosomal protein</keyword>
<dbReference type="GO" id="GO:0003735">
    <property type="term" value="F:structural constituent of ribosome"/>
    <property type="evidence" value="ECO:0007669"/>
    <property type="project" value="InterPro"/>
</dbReference>